<dbReference type="Pfam" id="PF00499">
    <property type="entry name" value="Oxidored_q3"/>
    <property type="match status" value="1"/>
</dbReference>
<evidence type="ECO:0000256" key="1">
    <source>
        <dbReference type="SAM" id="Phobius"/>
    </source>
</evidence>
<proteinExistence type="predicted"/>
<dbReference type="AlphaFoldDB" id="A0A7S2SMP7"/>
<accession>A0A7S2SMP7</accession>
<organism evidence="2">
    <name type="scientific">Mucochytrium quahogii</name>
    <dbReference type="NCBI Taxonomy" id="96639"/>
    <lineage>
        <taxon>Eukaryota</taxon>
        <taxon>Sar</taxon>
        <taxon>Stramenopiles</taxon>
        <taxon>Bigyra</taxon>
        <taxon>Labyrinthulomycetes</taxon>
        <taxon>Thraustochytrida</taxon>
        <taxon>Thraustochytriidae</taxon>
        <taxon>Mucochytrium</taxon>
    </lineage>
</organism>
<dbReference type="EMBL" id="HBHK01025056">
    <property type="protein sequence ID" value="CAD9704491.1"/>
    <property type="molecule type" value="Transcribed_RNA"/>
</dbReference>
<protein>
    <submittedName>
        <fullName evidence="2">Uncharacterized protein</fullName>
    </submittedName>
</protein>
<dbReference type="PANTHER" id="PTHR33269:SF17">
    <property type="entry name" value="NADH-UBIQUINONE OXIDOREDUCTASE CHAIN 6"/>
    <property type="match status" value="1"/>
</dbReference>
<name>A0A7S2SMP7_9STRA</name>
<keyword evidence="1" id="KW-0472">Membrane</keyword>
<feature type="transmembrane region" description="Helical" evidence="1">
    <location>
        <begin position="87"/>
        <end position="109"/>
    </location>
</feature>
<reference evidence="2" key="1">
    <citation type="submission" date="2021-01" db="EMBL/GenBank/DDBJ databases">
        <authorList>
            <person name="Corre E."/>
            <person name="Pelletier E."/>
            <person name="Niang G."/>
            <person name="Scheremetjew M."/>
            <person name="Finn R."/>
            <person name="Kale V."/>
            <person name="Holt S."/>
            <person name="Cochrane G."/>
            <person name="Meng A."/>
            <person name="Brown T."/>
            <person name="Cohen L."/>
        </authorList>
    </citation>
    <scope>NUCLEOTIDE SEQUENCE</scope>
    <source>
        <strain evidence="2">NY070348D</strain>
    </source>
</reference>
<dbReference type="GO" id="GO:0008137">
    <property type="term" value="F:NADH dehydrogenase (ubiquinone) activity"/>
    <property type="evidence" value="ECO:0007669"/>
    <property type="project" value="InterPro"/>
</dbReference>
<feature type="transmembrane region" description="Helical" evidence="1">
    <location>
        <begin position="53"/>
        <end position="75"/>
    </location>
</feature>
<keyword evidence="1" id="KW-1133">Transmembrane helix</keyword>
<feature type="transmembrane region" description="Helical" evidence="1">
    <location>
        <begin position="30"/>
        <end position="47"/>
    </location>
</feature>
<gene>
    <name evidence="2" type="ORF">QSP1433_LOCUS15779</name>
</gene>
<feature type="transmembrane region" description="Helical" evidence="1">
    <location>
        <begin position="6"/>
        <end position="23"/>
    </location>
</feature>
<evidence type="ECO:0000313" key="2">
    <source>
        <dbReference type="EMBL" id="CAD9704491.1"/>
    </source>
</evidence>
<keyword evidence="1" id="KW-0812">Transmembrane</keyword>
<dbReference type="InterPro" id="IPR042106">
    <property type="entry name" value="Nuo/plastoQ_OxRdtase_6_NuoJ"/>
</dbReference>
<feature type="transmembrane region" description="Helical" evidence="1">
    <location>
        <begin position="148"/>
        <end position="172"/>
    </location>
</feature>
<dbReference type="PANTHER" id="PTHR33269">
    <property type="entry name" value="NADH-UBIQUINONE OXIDOREDUCTASE CHAIN 6"/>
    <property type="match status" value="1"/>
</dbReference>
<dbReference type="Gene3D" id="1.20.120.1200">
    <property type="entry name" value="NADH-ubiquinone/plastoquinone oxidoreductase chain 6, subunit NuoJ"/>
    <property type="match status" value="1"/>
</dbReference>
<sequence>MEFLLLYFFGSCLLFCSFCVAVINNPVYCVLYLILGFCNCAGIFLLLEFDFLALLLLVVYVGAIAVLFLFVVIILSIKERFINKKTYYNYSFFGFILGFLFCIEVIIVITSDVALFSSSSWNRVPVYTSFISIIDSYSNIKVFGQVLYSYYFFFFLLGGLVLLVSIFGAIILTHQNGVFYFRLEYLVQPQFSIRRQKVFQQLSRMVNHSVFLVLKKKV</sequence>
<dbReference type="InterPro" id="IPR001457">
    <property type="entry name" value="NADH_UbQ/plastoQ_OxRdtase_su6"/>
</dbReference>